<dbReference type="Pfam" id="PF03364">
    <property type="entry name" value="Polyketide_cyc"/>
    <property type="match status" value="1"/>
</dbReference>
<dbReference type="InterPro" id="IPR044996">
    <property type="entry name" value="COQ10-like"/>
</dbReference>
<dbReference type="InterPro" id="IPR005031">
    <property type="entry name" value="COQ10_START"/>
</dbReference>
<proteinExistence type="inferred from homology"/>
<keyword evidence="4" id="KW-1185">Reference proteome</keyword>
<feature type="domain" description="Coenzyme Q-binding protein COQ10 START" evidence="2">
    <location>
        <begin position="10"/>
        <end position="140"/>
    </location>
</feature>
<evidence type="ECO:0000256" key="1">
    <source>
        <dbReference type="ARBA" id="ARBA00008918"/>
    </source>
</evidence>
<dbReference type="SUPFAM" id="SSF55961">
    <property type="entry name" value="Bet v1-like"/>
    <property type="match status" value="1"/>
</dbReference>
<dbReference type="GO" id="GO:0048039">
    <property type="term" value="F:ubiquinone binding"/>
    <property type="evidence" value="ECO:0007669"/>
    <property type="project" value="InterPro"/>
</dbReference>
<dbReference type="STRING" id="1774969.AUC69_14440"/>
<evidence type="ECO:0000313" key="3">
    <source>
        <dbReference type="EMBL" id="ODR96370.1"/>
    </source>
</evidence>
<comment type="similarity">
    <text evidence="1">Belongs to the ribosome association toxin RatA family.</text>
</comment>
<dbReference type="RefSeq" id="WP_069442299.1">
    <property type="nucleotide sequence ID" value="NZ_LPWF01000029.1"/>
</dbReference>
<dbReference type="InterPro" id="IPR023393">
    <property type="entry name" value="START-like_dom_sf"/>
</dbReference>
<sequence length="158" mass="18353">MHVYEIKHPVAHSAADMYALVANVDDYPQFLPLIEALHVKRRDRTEDKEILIATMQVGYKLIRESFTTKVTLDQPARTIFVEYLDGPFSHLENRWRFIPRDDGGSDIDFYIAYSFSSWMFERLVGGLFDKAVRKYTDAFEARADEVYGQKTMTVASQE</sequence>
<dbReference type="PANTHER" id="PTHR12901:SF10">
    <property type="entry name" value="COENZYME Q-BINDING PROTEIN COQ10, MITOCHONDRIAL"/>
    <property type="match status" value="1"/>
</dbReference>
<gene>
    <name evidence="3" type="ORF">AUC69_14440</name>
</gene>
<dbReference type="PANTHER" id="PTHR12901">
    <property type="entry name" value="SPERM PROTEIN HOMOLOG"/>
    <property type="match status" value="1"/>
</dbReference>
<dbReference type="Gene3D" id="3.30.530.20">
    <property type="match status" value="1"/>
</dbReference>
<name>A0A1E3VS62_9HYPH</name>
<organism evidence="3 4">
    <name type="scientific">Methyloceanibacter superfactus</name>
    <dbReference type="NCBI Taxonomy" id="1774969"/>
    <lineage>
        <taxon>Bacteria</taxon>
        <taxon>Pseudomonadati</taxon>
        <taxon>Pseudomonadota</taxon>
        <taxon>Alphaproteobacteria</taxon>
        <taxon>Hyphomicrobiales</taxon>
        <taxon>Hyphomicrobiaceae</taxon>
        <taxon>Methyloceanibacter</taxon>
    </lineage>
</organism>
<accession>A0A1E3VS62</accession>
<dbReference type="CDD" id="cd07813">
    <property type="entry name" value="COQ10p_like"/>
    <property type="match status" value="1"/>
</dbReference>
<evidence type="ECO:0000313" key="4">
    <source>
        <dbReference type="Proteomes" id="UP000094472"/>
    </source>
</evidence>
<dbReference type="AlphaFoldDB" id="A0A1E3VS62"/>
<evidence type="ECO:0000259" key="2">
    <source>
        <dbReference type="Pfam" id="PF03364"/>
    </source>
</evidence>
<protein>
    <submittedName>
        <fullName evidence="3">Cyclase</fullName>
    </submittedName>
</protein>
<dbReference type="Proteomes" id="UP000094472">
    <property type="component" value="Unassembled WGS sequence"/>
</dbReference>
<reference evidence="3 4" key="1">
    <citation type="journal article" date="2016" name="Environ. Microbiol.">
        <title>New Methyloceanibacter diversity from North Sea sediments includes methanotroph containing solely the soluble methane monooxygenase.</title>
        <authorList>
            <person name="Vekeman B."/>
            <person name="Kerckhof F.M."/>
            <person name="Cremers G."/>
            <person name="de Vos P."/>
            <person name="Vandamme P."/>
            <person name="Boon N."/>
            <person name="Op den Camp H.J."/>
            <person name="Heylen K."/>
        </authorList>
    </citation>
    <scope>NUCLEOTIDE SEQUENCE [LARGE SCALE GENOMIC DNA]</scope>
    <source>
        <strain evidence="3 4">R-67175</strain>
    </source>
</reference>
<comment type="caution">
    <text evidence="3">The sequence shown here is derived from an EMBL/GenBank/DDBJ whole genome shotgun (WGS) entry which is preliminary data.</text>
</comment>
<dbReference type="OrthoDB" id="9804759at2"/>
<dbReference type="GO" id="GO:0045333">
    <property type="term" value="P:cellular respiration"/>
    <property type="evidence" value="ECO:0007669"/>
    <property type="project" value="InterPro"/>
</dbReference>
<dbReference type="EMBL" id="LPWF01000029">
    <property type="protein sequence ID" value="ODR96370.1"/>
    <property type="molecule type" value="Genomic_DNA"/>
</dbReference>